<evidence type="ECO:0000313" key="4">
    <source>
        <dbReference type="Proteomes" id="UP000325081"/>
    </source>
</evidence>
<dbReference type="AlphaFoldDB" id="A0A5A7P2B1"/>
<evidence type="ECO:0000256" key="1">
    <source>
        <dbReference type="SAM" id="MobiDB-lite"/>
    </source>
</evidence>
<feature type="transmembrane region" description="Helical" evidence="2">
    <location>
        <begin position="69"/>
        <end position="89"/>
    </location>
</feature>
<gene>
    <name evidence="3" type="ORF">STAS_02644</name>
</gene>
<evidence type="ECO:0000256" key="2">
    <source>
        <dbReference type="SAM" id="Phobius"/>
    </source>
</evidence>
<dbReference type="EMBL" id="BKCP01001336">
    <property type="protein sequence ID" value="GER26965.1"/>
    <property type="molecule type" value="Genomic_DNA"/>
</dbReference>
<keyword evidence="4" id="KW-1185">Reference proteome</keyword>
<sequence length="110" mass="12263">MPSGKEETHSKNIDHRSSGTRLTGDCQKLTCVAERGPRSGEEATTTRRFLVLGFYEILGILGLRQWSSFVFLVVFLCLVSLCLVVIRVLSSRLLRGFAAVASFHNYNQAK</sequence>
<keyword evidence="2" id="KW-1133">Transmembrane helix</keyword>
<keyword evidence="2" id="KW-0472">Membrane</keyword>
<feature type="region of interest" description="Disordered" evidence="1">
    <location>
        <begin position="1"/>
        <end position="22"/>
    </location>
</feature>
<reference evidence="4" key="1">
    <citation type="journal article" date="2019" name="Curr. Biol.">
        <title>Genome Sequence of Striga asiatica Provides Insight into the Evolution of Plant Parasitism.</title>
        <authorList>
            <person name="Yoshida S."/>
            <person name="Kim S."/>
            <person name="Wafula E.K."/>
            <person name="Tanskanen J."/>
            <person name="Kim Y.M."/>
            <person name="Honaas L."/>
            <person name="Yang Z."/>
            <person name="Spallek T."/>
            <person name="Conn C.E."/>
            <person name="Ichihashi Y."/>
            <person name="Cheong K."/>
            <person name="Cui S."/>
            <person name="Der J.P."/>
            <person name="Gundlach H."/>
            <person name="Jiao Y."/>
            <person name="Hori C."/>
            <person name="Ishida J.K."/>
            <person name="Kasahara H."/>
            <person name="Kiba T."/>
            <person name="Kim M.S."/>
            <person name="Koo N."/>
            <person name="Laohavisit A."/>
            <person name="Lee Y.H."/>
            <person name="Lumba S."/>
            <person name="McCourt P."/>
            <person name="Mortimer J.C."/>
            <person name="Mutuku J.M."/>
            <person name="Nomura T."/>
            <person name="Sasaki-Sekimoto Y."/>
            <person name="Seto Y."/>
            <person name="Wang Y."/>
            <person name="Wakatake T."/>
            <person name="Sakakibara H."/>
            <person name="Demura T."/>
            <person name="Yamaguchi S."/>
            <person name="Yoneyama K."/>
            <person name="Manabe R.I."/>
            <person name="Nelson D.C."/>
            <person name="Schulman A.H."/>
            <person name="Timko M.P."/>
            <person name="dePamphilis C.W."/>
            <person name="Choi D."/>
            <person name="Shirasu K."/>
        </authorList>
    </citation>
    <scope>NUCLEOTIDE SEQUENCE [LARGE SCALE GENOMIC DNA]</scope>
    <source>
        <strain evidence="4">cv. UVA1</strain>
    </source>
</reference>
<organism evidence="3 4">
    <name type="scientific">Striga asiatica</name>
    <name type="common">Asiatic witchweed</name>
    <name type="synonym">Buchnera asiatica</name>
    <dbReference type="NCBI Taxonomy" id="4170"/>
    <lineage>
        <taxon>Eukaryota</taxon>
        <taxon>Viridiplantae</taxon>
        <taxon>Streptophyta</taxon>
        <taxon>Embryophyta</taxon>
        <taxon>Tracheophyta</taxon>
        <taxon>Spermatophyta</taxon>
        <taxon>Magnoliopsida</taxon>
        <taxon>eudicotyledons</taxon>
        <taxon>Gunneridae</taxon>
        <taxon>Pentapetalae</taxon>
        <taxon>asterids</taxon>
        <taxon>lamiids</taxon>
        <taxon>Lamiales</taxon>
        <taxon>Orobanchaceae</taxon>
        <taxon>Buchnereae</taxon>
        <taxon>Striga</taxon>
    </lineage>
</organism>
<proteinExistence type="predicted"/>
<feature type="compositionally biased region" description="Basic and acidic residues" evidence="1">
    <location>
        <begin position="1"/>
        <end position="17"/>
    </location>
</feature>
<accession>A0A5A7P2B1</accession>
<protein>
    <submittedName>
        <fullName evidence="3">Nuclear RNA polymerase D1A</fullName>
    </submittedName>
</protein>
<keyword evidence="2" id="KW-0812">Transmembrane</keyword>
<dbReference type="Proteomes" id="UP000325081">
    <property type="component" value="Unassembled WGS sequence"/>
</dbReference>
<evidence type="ECO:0000313" key="3">
    <source>
        <dbReference type="EMBL" id="GER26965.1"/>
    </source>
</evidence>
<comment type="caution">
    <text evidence="3">The sequence shown here is derived from an EMBL/GenBank/DDBJ whole genome shotgun (WGS) entry which is preliminary data.</text>
</comment>
<name>A0A5A7P2B1_STRAF</name>